<proteinExistence type="predicted"/>
<dbReference type="SUPFAM" id="SSF53448">
    <property type="entry name" value="Nucleotide-diphospho-sugar transferases"/>
    <property type="match status" value="1"/>
</dbReference>
<protein>
    <recommendedName>
        <fullName evidence="1">Glycosyltransferase 2-like domain-containing protein</fullName>
    </recommendedName>
</protein>
<dbReference type="Proteomes" id="UP000241346">
    <property type="component" value="Unassembled WGS sequence"/>
</dbReference>
<dbReference type="EMBL" id="PYMB01000008">
    <property type="protein sequence ID" value="PSW11197.1"/>
    <property type="molecule type" value="Genomic_DNA"/>
</dbReference>
<organism evidence="2 3">
    <name type="scientific">Photobacterium rosenbergii</name>
    <dbReference type="NCBI Taxonomy" id="294936"/>
    <lineage>
        <taxon>Bacteria</taxon>
        <taxon>Pseudomonadati</taxon>
        <taxon>Pseudomonadota</taxon>
        <taxon>Gammaproteobacteria</taxon>
        <taxon>Vibrionales</taxon>
        <taxon>Vibrionaceae</taxon>
        <taxon>Photobacterium</taxon>
    </lineage>
</organism>
<sequence length="265" mass="29964">MISYIIVSYNSSKTIFSTIESIIESTTKPFEIIVVDNCSPDTEYVSDLENLSNIKLVKSKENLGFSKANNLGVLNSSGDTLFFINPDVFVNSKAVDSILKTVKDGVVVSSVLFDEQGNQNKSIYLIPFLSNYISYALKNKGKHWVHGALLVFTRGDFIKVGQWNEDYFMYSEDVDLCNRIHMNGLELNILNEEVIHVGGTSTSSVWSDLQRSKIVEKSSYIFYSKYNRKFDYYLINVAVILKMLITGNSSFKNKLLSFIKVAKDV</sequence>
<dbReference type="AlphaFoldDB" id="A0A2T3NBH9"/>
<evidence type="ECO:0000313" key="3">
    <source>
        <dbReference type="Proteomes" id="UP000241346"/>
    </source>
</evidence>
<dbReference type="RefSeq" id="WP_107299364.1">
    <property type="nucleotide sequence ID" value="NZ_PYMB01000008.1"/>
</dbReference>
<evidence type="ECO:0000259" key="1">
    <source>
        <dbReference type="Pfam" id="PF00535"/>
    </source>
</evidence>
<dbReference type="InterPro" id="IPR029044">
    <property type="entry name" value="Nucleotide-diphossugar_trans"/>
</dbReference>
<comment type="caution">
    <text evidence="2">The sequence shown here is derived from an EMBL/GenBank/DDBJ whole genome shotgun (WGS) entry which is preliminary data.</text>
</comment>
<dbReference type="OrthoDB" id="5291101at2"/>
<feature type="domain" description="Glycosyltransferase 2-like" evidence="1">
    <location>
        <begin position="3"/>
        <end position="154"/>
    </location>
</feature>
<dbReference type="Gene3D" id="3.90.550.10">
    <property type="entry name" value="Spore Coat Polysaccharide Biosynthesis Protein SpsA, Chain A"/>
    <property type="match status" value="1"/>
</dbReference>
<evidence type="ECO:0000313" key="2">
    <source>
        <dbReference type="EMBL" id="PSW11197.1"/>
    </source>
</evidence>
<reference evidence="2 3" key="1">
    <citation type="submission" date="2018-03" db="EMBL/GenBank/DDBJ databases">
        <title>Whole genome sequencing of Histamine producing bacteria.</title>
        <authorList>
            <person name="Butler K."/>
        </authorList>
    </citation>
    <scope>NUCLEOTIDE SEQUENCE [LARGE SCALE GENOMIC DNA]</scope>
    <source>
        <strain evidence="2 3">DSM 19138</strain>
    </source>
</reference>
<dbReference type="PANTHER" id="PTHR43179:SF7">
    <property type="entry name" value="RHAMNOSYLTRANSFERASE WBBL"/>
    <property type="match status" value="1"/>
</dbReference>
<dbReference type="PANTHER" id="PTHR43179">
    <property type="entry name" value="RHAMNOSYLTRANSFERASE WBBL"/>
    <property type="match status" value="1"/>
</dbReference>
<dbReference type="Pfam" id="PF00535">
    <property type="entry name" value="Glycos_transf_2"/>
    <property type="match status" value="1"/>
</dbReference>
<accession>A0A2T3NBH9</accession>
<name>A0A2T3NBH9_9GAMM</name>
<dbReference type="InterPro" id="IPR001173">
    <property type="entry name" value="Glyco_trans_2-like"/>
</dbReference>
<gene>
    <name evidence="2" type="ORF">C9J01_17225</name>
</gene>